<feature type="compositionally biased region" description="Polar residues" evidence="1">
    <location>
        <begin position="1106"/>
        <end position="1116"/>
    </location>
</feature>
<dbReference type="Proteomes" id="UP001054902">
    <property type="component" value="Unassembled WGS sequence"/>
</dbReference>
<feature type="compositionally biased region" description="Basic and acidic residues" evidence="1">
    <location>
        <begin position="449"/>
        <end position="474"/>
    </location>
</feature>
<feature type="compositionally biased region" description="Basic and acidic residues" evidence="1">
    <location>
        <begin position="809"/>
        <end position="834"/>
    </location>
</feature>
<evidence type="ECO:0000313" key="3">
    <source>
        <dbReference type="Proteomes" id="UP001054902"/>
    </source>
</evidence>
<feature type="region of interest" description="Disordered" evidence="1">
    <location>
        <begin position="577"/>
        <end position="596"/>
    </location>
</feature>
<proteinExistence type="predicted"/>
<feature type="region of interest" description="Disordered" evidence="1">
    <location>
        <begin position="189"/>
        <end position="211"/>
    </location>
</feature>
<feature type="compositionally biased region" description="Low complexity" evidence="1">
    <location>
        <begin position="428"/>
        <end position="440"/>
    </location>
</feature>
<feature type="compositionally biased region" description="Low complexity" evidence="1">
    <location>
        <begin position="91"/>
        <end position="103"/>
    </location>
</feature>
<feature type="compositionally biased region" description="Polar residues" evidence="1">
    <location>
        <begin position="878"/>
        <end position="889"/>
    </location>
</feature>
<feature type="compositionally biased region" description="Acidic residues" evidence="1">
    <location>
        <begin position="1051"/>
        <end position="1067"/>
    </location>
</feature>
<feature type="compositionally biased region" description="Low complexity" evidence="1">
    <location>
        <begin position="1088"/>
        <end position="1102"/>
    </location>
</feature>
<feature type="compositionally biased region" description="Polar residues" evidence="1">
    <location>
        <begin position="916"/>
        <end position="929"/>
    </location>
</feature>
<feature type="compositionally biased region" description="Low complexity" evidence="1">
    <location>
        <begin position="44"/>
        <end position="67"/>
    </location>
</feature>
<dbReference type="AlphaFoldDB" id="A0AAD3CKY8"/>
<accession>A0AAD3CKY8</accession>
<evidence type="ECO:0000256" key="1">
    <source>
        <dbReference type="SAM" id="MobiDB-lite"/>
    </source>
</evidence>
<evidence type="ECO:0000313" key="2">
    <source>
        <dbReference type="EMBL" id="GFH47997.1"/>
    </source>
</evidence>
<feature type="region of interest" description="Disordered" evidence="1">
    <location>
        <begin position="418"/>
        <end position="476"/>
    </location>
</feature>
<protein>
    <submittedName>
        <fullName evidence="2">Uncharacterized protein</fullName>
    </submittedName>
</protein>
<gene>
    <name evidence="2" type="ORF">CTEN210_04473</name>
</gene>
<feature type="compositionally biased region" description="Acidic residues" evidence="1">
    <location>
        <begin position="902"/>
        <end position="915"/>
    </location>
</feature>
<feature type="region of interest" description="Disordered" evidence="1">
    <location>
        <begin position="809"/>
        <end position="951"/>
    </location>
</feature>
<feature type="compositionally biased region" description="Basic and acidic residues" evidence="1">
    <location>
        <begin position="866"/>
        <end position="875"/>
    </location>
</feature>
<reference evidence="2 3" key="1">
    <citation type="journal article" date="2021" name="Sci. Rep.">
        <title>The genome of the diatom Chaetoceros tenuissimus carries an ancient integrated fragment of an extant virus.</title>
        <authorList>
            <person name="Hongo Y."/>
            <person name="Kimura K."/>
            <person name="Takaki Y."/>
            <person name="Yoshida Y."/>
            <person name="Baba S."/>
            <person name="Kobayashi G."/>
            <person name="Nagasaki K."/>
            <person name="Hano T."/>
            <person name="Tomaru Y."/>
        </authorList>
    </citation>
    <scope>NUCLEOTIDE SEQUENCE [LARGE SCALE GENOMIC DNA]</scope>
    <source>
        <strain evidence="2 3">NIES-3715</strain>
    </source>
</reference>
<feature type="compositionally biased region" description="Acidic residues" evidence="1">
    <location>
        <begin position="988"/>
        <end position="1006"/>
    </location>
</feature>
<keyword evidence="3" id="KW-1185">Reference proteome</keyword>
<feature type="compositionally biased region" description="Low complexity" evidence="1">
    <location>
        <begin position="200"/>
        <end position="211"/>
    </location>
</feature>
<feature type="compositionally biased region" description="Acidic residues" evidence="1">
    <location>
        <begin position="930"/>
        <end position="940"/>
    </location>
</feature>
<sequence>MSTGDDFHECVDIENDEFHSVHSNSSRSNYDFEILDSSIDHGVSDTSVRSSRSGYSSSSPSRSRVSVTMYGNDFKLELTDASGPDSSEYTSNASQASGSYASGSDDDMFEYDAGSTMTGLSGYDDDDGEHHDSDEDSGVEVQLAATTKTASDDDIVQESDRKPVVVSPARSILSGDMNDMRVGMAITEETPPRSNASGIAAAPKARRATTTPSKSLFTGELLTHIEDSQNDQDEGSAGTLSTQDSLLGKTDVRITPSFANESYDDFDAENINAPPSMNRHLNDDDYSYASTLTDSSAGTSDSFYSVMSDMSKIRSLIRGEMESVASSKSAASTGSQSAVNRSLESDAMHMIAETWARIEAEEKAEKAIKQAEEEMKSKLTTSKSAEDFLKEQIAKINQEVDSKVLDEETDEILRAALPDIDMDDEVSFKTSKTSATSNSKPVPEDDMSESEKRQIKMERAEETKKRKAEEEKAIQESVARATVAAATLKKLEGEATVEHAKKEARLKAEKEAAKIKMEEEAAKLKKQEEAARLKAAEDEEKARIAAEEEAARLIEEARIKAEEEEKARIAAEKEAARIKAEEEEKARIEAEKAAEEERLRIEAEKEAARIKAEEEEKARIEAEKAAEEERLRIEAEKEAARIKAEEEEKARIEAEKAAEEERLRIEAEKEAARIKAEEEEKARIEAEKAAEEERLRIEAEKEAARIKAEEEEKARIEAEKAAEEERLRIEAEKEAARIKAEEEEKARIEAEKAAEEERLRIEAEKEAARIKAEEEEKARIEAEKEAARIKAEEEEKARIAAEEEAARIKAEKAEEEERLRIEKEEEAARVHVDEEKETTELSTEDEESKLIEAARIQAAEEEDSHIEEAHGKDDSFYSVDSYTSPSTSPSKRDNTSSPLAGETDDASQEALEPDGDSSNFLNESNANEDTTFDDSQDDIPENSVPLLDGPTNSLVDTLLSSSKEAVADYVTSKKEALPGIADFASQFEEEMSDSDVDEEKEIDDDYVVVSKSEISEEGLEGEENVETTLLEQDSESEGKEEECEEAKNEDTQIDNDEKEDDDAEGDDQNSPQKSTQSGGTLETCESPTTQITSQTAQSTQTAVETVPQSTTASTIQPAAATRAATNPLQKDMVDPHLEAAACGCCTIS</sequence>
<organism evidence="2 3">
    <name type="scientific">Chaetoceros tenuissimus</name>
    <dbReference type="NCBI Taxonomy" id="426638"/>
    <lineage>
        <taxon>Eukaryota</taxon>
        <taxon>Sar</taxon>
        <taxon>Stramenopiles</taxon>
        <taxon>Ochrophyta</taxon>
        <taxon>Bacillariophyta</taxon>
        <taxon>Coscinodiscophyceae</taxon>
        <taxon>Chaetocerotophycidae</taxon>
        <taxon>Chaetocerotales</taxon>
        <taxon>Chaetocerotaceae</taxon>
        <taxon>Chaetoceros</taxon>
    </lineage>
</organism>
<comment type="caution">
    <text evidence="2">The sequence shown here is derived from an EMBL/GenBank/DDBJ whole genome shotgun (WGS) entry which is preliminary data.</text>
</comment>
<feature type="compositionally biased region" description="Acidic residues" evidence="1">
    <location>
        <begin position="1032"/>
        <end position="1044"/>
    </location>
</feature>
<feature type="compositionally biased region" description="Polar residues" evidence="1">
    <location>
        <begin position="1068"/>
        <end position="1087"/>
    </location>
</feature>
<dbReference type="EMBL" id="BLLK01000025">
    <property type="protein sequence ID" value="GFH47997.1"/>
    <property type="molecule type" value="Genomic_DNA"/>
</dbReference>
<name>A0AAD3CKY8_9STRA</name>
<feature type="compositionally biased region" description="Acidic residues" evidence="1">
    <location>
        <begin position="1015"/>
        <end position="1025"/>
    </location>
</feature>
<feature type="region of interest" description="Disordered" evidence="1">
    <location>
        <begin position="988"/>
        <end position="1128"/>
    </location>
</feature>
<feature type="region of interest" description="Disordered" evidence="1">
    <location>
        <begin position="41"/>
        <end position="139"/>
    </location>
</feature>